<evidence type="ECO:0000256" key="2">
    <source>
        <dbReference type="ARBA" id="ARBA00010876"/>
    </source>
</evidence>
<protein>
    <recommendedName>
        <fullName evidence="4">Pseudouridine synthase</fullName>
        <ecNumber evidence="4">5.4.99.-</ecNumber>
    </recommendedName>
</protein>
<evidence type="ECO:0000313" key="7">
    <source>
        <dbReference type="Proteomes" id="UP000013085"/>
    </source>
</evidence>
<dbReference type="PANTHER" id="PTHR21600:SF35">
    <property type="entry name" value="PSEUDOURIDINE SYNTHASE"/>
    <property type="match status" value="1"/>
</dbReference>
<comment type="similarity">
    <text evidence="2 4">Belongs to the pseudouridine synthase RluA family.</text>
</comment>
<dbReference type="Proteomes" id="UP000013085">
    <property type="component" value="Unassembled WGS sequence"/>
</dbReference>
<dbReference type="InterPro" id="IPR006145">
    <property type="entry name" value="PsdUridine_synth_RsuA/RluA"/>
</dbReference>
<feature type="active site" evidence="3">
    <location>
        <position position="136"/>
    </location>
</feature>
<dbReference type="PATRIC" id="fig|999408.3.peg.896"/>
<reference evidence="6 7" key="1">
    <citation type="submission" date="2013-01" db="EMBL/GenBank/DDBJ databases">
        <title>The Genome Sequence of Clostridium clostridioforme 90A8.</title>
        <authorList>
            <consortium name="The Broad Institute Genome Sequencing Platform"/>
            <person name="Earl A."/>
            <person name="Ward D."/>
            <person name="Feldgarden M."/>
            <person name="Gevers D."/>
            <person name="Courvalin P."/>
            <person name="Lambert T."/>
            <person name="Walker B."/>
            <person name="Young S.K."/>
            <person name="Zeng Q."/>
            <person name="Gargeya S."/>
            <person name="Fitzgerald M."/>
            <person name="Haas B."/>
            <person name="Abouelleil A."/>
            <person name="Alvarado L."/>
            <person name="Arachchi H.M."/>
            <person name="Berlin A.M."/>
            <person name="Chapman S.B."/>
            <person name="Dewar J."/>
            <person name="Goldberg J."/>
            <person name="Griggs A."/>
            <person name="Gujja S."/>
            <person name="Hansen M."/>
            <person name="Howarth C."/>
            <person name="Imamovic A."/>
            <person name="Larimer J."/>
            <person name="McCowan C."/>
            <person name="Murphy C."/>
            <person name="Neiman D."/>
            <person name="Pearson M."/>
            <person name="Priest M."/>
            <person name="Roberts A."/>
            <person name="Saif S."/>
            <person name="Shea T."/>
            <person name="Sisk P."/>
            <person name="Sykes S."/>
            <person name="Wortman J."/>
            <person name="Nusbaum C."/>
            <person name="Birren B."/>
        </authorList>
    </citation>
    <scope>NUCLEOTIDE SEQUENCE [LARGE SCALE GENOMIC DNA]</scope>
    <source>
        <strain evidence="6 7">90A8</strain>
    </source>
</reference>
<dbReference type="HOGENOM" id="CLU_016902_8_2_9"/>
<accession>A0A0E2HTE3</accession>
<dbReference type="InterPro" id="IPR050188">
    <property type="entry name" value="RluA_PseudoU_synthase"/>
</dbReference>
<evidence type="ECO:0000259" key="5">
    <source>
        <dbReference type="Pfam" id="PF00849"/>
    </source>
</evidence>
<comment type="catalytic activity">
    <reaction evidence="1 4">
        <text>a uridine in RNA = a pseudouridine in RNA</text>
        <dbReference type="Rhea" id="RHEA:48348"/>
        <dbReference type="Rhea" id="RHEA-COMP:12068"/>
        <dbReference type="Rhea" id="RHEA-COMP:12069"/>
        <dbReference type="ChEBI" id="CHEBI:65314"/>
        <dbReference type="ChEBI" id="CHEBI:65315"/>
    </reaction>
</comment>
<dbReference type="PANTHER" id="PTHR21600">
    <property type="entry name" value="MITOCHONDRIAL RNA PSEUDOURIDINE SYNTHASE"/>
    <property type="match status" value="1"/>
</dbReference>
<dbReference type="NCBIfam" id="TIGR00005">
    <property type="entry name" value="rluA_subfam"/>
    <property type="match status" value="1"/>
</dbReference>
<gene>
    <name evidence="6" type="ORF">HMPREF1090_00843</name>
</gene>
<dbReference type="InterPro" id="IPR020103">
    <property type="entry name" value="PsdUridine_synth_cat_dom_sf"/>
</dbReference>
<dbReference type="CDD" id="cd02869">
    <property type="entry name" value="PseudoU_synth_RluA_like"/>
    <property type="match status" value="1"/>
</dbReference>
<evidence type="ECO:0000256" key="3">
    <source>
        <dbReference type="PIRSR" id="PIRSR606225-1"/>
    </source>
</evidence>
<dbReference type="GO" id="GO:0009982">
    <property type="term" value="F:pseudouridine synthase activity"/>
    <property type="evidence" value="ECO:0007669"/>
    <property type="project" value="InterPro"/>
</dbReference>
<dbReference type="GeneID" id="57964781"/>
<dbReference type="PROSITE" id="PS01129">
    <property type="entry name" value="PSI_RLU"/>
    <property type="match status" value="1"/>
</dbReference>
<evidence type="ECO:0000313" key="6">
    <source>
        <dbReference type="EMBL" id="ENZ18971.1"/>
    </source>
</evidence>
<dbReference type="GO" id="GO:0000455">
    <property type="term" value="P:enzyme-directed rRNA pseudouridine synthesis"/>
    <property type="evidence" value="ECO:0007669"/>
    <property type="project" value="TreeGrafter"/>
</dbReference>
<dbReference type="SUPFAM" id="SSF55120">
    <property type="entry name" value="Pseudouridine synthase"/>
    <property type="match status" value="1"/>
</dbReference>
<keyword evidence="4" id="KW-0413">Isomerase</keyword>
<comment type="function">
    <text evidence="4">Responsible for synthesis of pseudouridine from uracil.</text>
</comment>
<sequence length="299" mass="33797">MRRRELCYTIRDREDGIVLGQFLKAKGFSHRLAARIKAGRGLAVDGMPAHAGYRLKAGETVEVALPEEEDSGNIVPVKLPLSIVYEDEDILVINKDAGVPIHPSQGHYDNTLANAVSWYFREKGEAFTYRVINRLDRDTTGLLILARHMLSACILSEQMAGRRIRREYRAIVLGHTPEEGTVDSPIARAEGSTIERRVDPEAGERAVTHYRTLLYNEKKDLSLVSLSLETGRTHQIRVHMRSIGHPLPGDFLYCPDYRYIGRQPLHSYLLRFEHPISGKEMEFTAGLPEDMERLLPPGT</sequence>
<dbReference type="InterPro" id="IPR006224">
    <property type="entry name" value="PsdUridine_synth_RluA-like_CS"/>
</dbReference>
<evidence type="ECO:0000256" key="1">
    <source>
        <dbReference type="ARBA" id="ARBA00000073"/>
    </source>
</evidence>
<dbReference type="Pfam" id="PF00849">
    <property type="entry name" value="PseudoU_synth_2"/>
    <property type="match status" value="1"/>
</dbReference>
<dbReference type="GO" id="GO:0003723">
    <property type="term" value="F:RNA binding"/>
    <property type="evidence" value="ECO:0007669"/>
    <property type="project" value="InterPro"/>
</dbReference>
<proteinExistence type="inferred from homology"/>
<comment type="caution">
    <text evidence="6">The sequence shown here is derived from an EMBL/GenBank/DDBJ whole genome shotgun (WGS) entry which is preliminary data.</text>
</comment>
<dbReference type="RefSeq" id="WP_002583828.1">
    <property type="nucleotide sequence ID" value="NZ_KB850998.1"/>
</dbReference>
<dbReference type="InterPro" id="IPR006225">
    <property type="entry name" value="PsdUridine_synth_RluC/D"/>
</dbReference>
<feature type="domain" description="Pseudouridine synthase RsuA/RluA-like" evidence="5">
    <location>
        <begin position="89"/>
        <end position="241"/>
    </location>
</feature>
<dbReference type="AlphaFoldDB" id="A0A0E2HTE3"/>
<dbReference type="EC" id="5.4.99.-" evidence="4"/>
<name>A0A0E2HTE3_9FIRM</name>
<evidence type="ECO:0000256" key="4">
    <source>
        <dbReference type="RuleBase" id="RU362028"/>
    </source>
</evidence>
<dbReference type="EMBL" id="AGYR01000006">
    <property type="protein sequence ID" value="ENZ18971.1"/>
    <property type="molecule type" value="Genomic_DNA"/>
</dbReference>
<dbReference type="Gene3D" id="3.30.2350.10">
    <property type="entry name" value="Pseudouridine synthase"/>
    <property type="match status" value="1"/>
</dbReference>
<organism evidence="6 7">
    <name type="scientific">[Clostridium] clostridioforme 90A8</name>
    <dbReference type="NCBI Taxonomy" id="999408"/>
    <lineage>
        <taxon>Bacteria</taxon>
        <taxon>Bacillati</taxon>
        <taxon>Bacillota</taxon>
        <taxon>Clostridia</taxon>
        <taxon>Lachnospirales</taxon>
        <taxon>Lachnospiraceae</taxon>
        <taxon>Enterocloster</taxon>
    </lineage>
</organism>
<dbReference type="GO" id="GO:0140098">
    <property type="term" value="F:catalytic activity, acting on RNA"/>
    <property type="evidence" value="ECO:0007669"/>
    <property type="project" value="UniProtKB-ARBA"/>
</dbReference>